<sequence length="335" mass="38876">MCETSFSLGLQECMQRLQELTDFTESCQADLNGLFEALGWSQELDSHAFQMEVCPYDPNHTVPQDRMDKHKASCQLSKMGYSKEEQAEMFDPSVYYEKANIPSINMDKDTFHQVILQTPENAPHMKSTGLHTPSDASTDLPDIPQNHKRALCDLTVADRLAIYDHVIQQASQQSAKRESNQDLYVDLVAKLKKDEEQSEPKSHLEVLAEMRDYRRRRQSYRAKNVHITKKSYTEVIREVINIHSGELGRIWQEVKDEEFKASQQSSHRGASERGRSASVESRVSSRDEHGHKRRHKHSRSRSHKRSRERKNKSSRDSHSPDVERHHKKKKKKKKS</sequence>
<evidence type="ECO:0000313" key="7">
    <source>
        <dbReference type="Proteomes" id="UP000472260"/>
    </source>
</evidence>
<dbReference type="InterPro" id="IPR036236">
    <property type="entry name" value="Znf_C2H2_sf"/>
</dbReference>
<dbReference type="GeneID" id="107666764"/>
<evidence type="ECO:0000259" key="5">
    <source>
        <dbReference type="PROSITE" id="PS51800"/>
    </source>
</evidence>
<organism evidence="6 7">
    <name type="scientific">Sinocyclocheilus anshuiensis</name>
    <dbReference type="NCBI Taxonomy" id="1608454"/>
    <lineage>
        <taxon>Eukaryota</taxon>
        <taxon>Metazoa</taxon>
        <taxon>Chordata</taxon>
        <taxon>Craniata</taxon>
        <taxon>Vertebrata</taxon>
        <taxon>Euteleostomi</taxon>
        <taxon>Actinopterygii</taxon>
        <taxon>Neopterygii</taxon>
        <taxon>Teleostei</taxon>
        <taxon>Ostariophysi</taxon>
        <taxon>Cypriniformes</taxon>
        <taxon>Cyprinidae</taxon>
        <taxon>Cyprininae</taxon>
        <taxon>Sinocyclocheilus</taxon>
    </lineage>
</organism>
<reference evidence="6" key="1">
    <citation type="submission" date="2025-08" db="UniProtKB">
        <authorList>
            <consortium name="Ensembl"/>
        </authorList>
    </citation>
    <scope>IDENTIFICATION</scope>
</reference>
<evidence type="ECO:0000256" key="3">
    <source>
        <dbReference type="ARBA" id="ARBA00022833"/>
    </source>
</evidence>
<accession>A0A671L4V7</accession>
<dbReference type="AlphaFoldDB" id="A0A671L4V7"/>
<name>A0A671L4V7_9TELE</name>
<evidence type="ECO:0000256" key="1">
    <source>
        <dbReference type="ARBA" id="ARBA00022723"/>
    </source>
</evidence>
<proteinExistence type="predicted"/>
<dbReference type="Proteomes" id="UP000472260">
    <property type="component" value="Unassembled WGS sequence"/>
</dbReference>
<dbReference type="GO" id="GO:0005654">
    <property type="term" value="C:nucleoplasm"/>
    <property type="evidence" value="ECO:0007669"/>
    <property type="project" value="TreeGrafter"/>
</dbReference>
<dbReference type="OrthoDB" id="69229at2759"/>
<dbReference type="GO" id="GO:0008270">
    <property type="term" value="F:zinc ion binding"/>
    <property type="evidence" value="ECO:0007669"/>
    <property type="project" value="UniProtKB-KW"/>
</dbReference>
<dbReference type="Ensembl" id="ENSSANT00000015021.1">
    <property type="protein sequence ID" value="ENSSANP00000014081.1"/>
    <property type="gene ID" value="ENSSANG00000007478.1"/>
</dbReference>
<dbReference type="PANTHER" id="PTHR21402:SF10">
    <property type="entry name" value="U11_U12 SMALL NUCLEAR RIBONUCLEOPROTEIN 48 KDA PROTEIN"/>
    <property type="match status" value="1"/>
</dbReference>
<feature type="region of interest" description="Disordered" evidence="4">
    <location>
        <begin position="261"/>
        <end position="335"/>
    </location>
</feature>
<dbReference type="RefSeq" id="XP_016313683.1">
    <property type="nucleotide sequence ID" value="XM_016458197.1"/>
</dbReference>
<evidence type="ECO:0000313" key="6">
    <source>
        <dbReference type="Ensembl" id="ENSSANP00000014081.1"/>
    </source>
</evidence>
<gene>
    <name evidence="6" type="primary">LOC107666764</name>
</gene>
<evidence type="ECO:0000256" key="2">
    <source>
        <dbReference type="ARBA" id="ARBA00022771"/>
    </source>
</evidence>
<dbReference type="PANTHER" id="PTHR21402">
    <property type="entry name" value="GAMETOCYTE SPECIFIC FACTOR 1-RELATED"/>
    <property type="match status" value="1"/>
</dbReference>
<dbReference type="GO" id="GO:0005829">
    <property type="term" value="C:cytosol"/>
    <property type="evidence" value="ECO:0007669"/>
    <property type="project" value="TreeGrafter"/>
</dbReference>
<dbReference type="InterPro" id="IPR022776">
    <property type="entry name" value="TRM13/UPF0224_CHHC_Znf_dom"/>
</dbReference>
<feature type="compositionally biased region" description="Basic and acidic residues" evidence="4">
    <location>
        <begin position="311"/>
        <end position="324"/>
    </location>
</feature>
<feature type="compositionally biased region" description="Basic residues" evidence="4">
    <location>
        <begin position="291"/>
        <end position="310"/>
    </location>
</feature>
<keyword evidence="1" id="KW-0479">Metal-binding</keyword>
<keyword evidence="3" id="KW-0862">Zinc</keyword>
<dbReference type="PROSITE" id="PS51800">
    <property type="entry name" value="ZF_CHHC_U11_48K"/>
    <property type="match status" value="1"/>
</dbReference>
<protein>
    <submittedName>
        <fullName evidence="6">U11/U12 small nuclear ribonucleoprotein 48 kDa protein-like</fullName>
    </submittedName>
</protein>
<keyword evidence="2" id="KW-0863">Zinc-finger</keyword>
<reference evidence="6" key="2">
    <citation type="submission" date="2025-09" db="UniProtKB">
        <authorList>
            <consortium name="Ensembl"/>
        </authorList>
    </citation>
    <scope>IDENTIFICATION</scope>
</reference>
<keyword evidence="7" id="KW-1185">Reference proteome</keyword>
<dbReference type="SUPFAM" id="SSF57667">
    <property type="entry name" value="beta-beta-alpha zinc fingers"/>
    <property type="match status" value="1"/>
</dbReference>
<feature type="compositionally biased region" description="Basic residues" evidence="4">
    <location>
        <begin position="325"/>
        <end position="335"/>
    </location>
</feature>
<dbReference type="Pfam" id="PF05253">
    <property type="entry name" value="zf-U11-48K"/>
    <property type="match status" value="1"/>
</dbReference>
<dbReference type="GO" id="GO:0005689">
    <property type="term" value="C:U12-type spliceosomal complex"/>
    <property type="evidence" value="ECO:0007669"/>
    <property type="project" value="TreeGrafter"/>
</dbReference>
<evidence type="ECO:0000256" key="4">
    <source>
        <dbReference type="SAM" id="MobiDB-lite"/>
    </source>
</evidence>
<feature type="domain" description="CHHC U11-48K-type" evidence="5">
    <location>
        <begin position="51"/>
        <end position="78"/>
    </location>
</feature>
<dbReference type="InterPro" id="IPR051591">
    <property type="entry name" value="UPF0224_FAM112_RNA_Proc"/>
</dbReference>
<dbReference type="KEGG" id="sanh:107666764"/>